<proteinExistence type="predicted"/>
<dbReference type="Pfam" id="PF00724">
    <property type="entry name" value="Oxidored_FMN"/>
    <property type="match status" value="1"/>
</dbReference>
<evidence type="ECO:0000313" key="5">
    <source>
        <dbReference type="Proteomes" id="UP000324162"/>
    </source>
</evidence>
<dbReference type="InterPro" id="IPR001155">
    <property type="entry name" value="OxRdtase_FMN_N"/>
</dbReference>
<dbReference type="Proteomes" id="UP000324162">
    <property type="component" value="Unassembled WGS sequence"/>
</dbReference>
<keyword evidence="2" id="KW-0560">Oxidoreductase</keyword>
<sequence length="416" mass="45205">MRNPVFTPFTLPSGLVLKNRIAKASMEENLAQEDQTPSQILKNVYSAWAEGGAGLIITGNVMIDHLAMTGPGGLVLEKSTDITAFAELARLSQQNNCKVVMQINHPGRQVFKKMGGKALSASSVALNMGKHSHLFGVPKAMTKTDIDDVITCFTQTAQQAEKAGFNGVQIHAAHGYLLAQFLSPLTNKRDDKWGGSLQNRARLLLEITRSIKATCSLTFSVSVKLNSADFQRGGFEPSDAQVVVDLLNKLNVDFVELSGGSYEAPAMQGKTGDQRTLAREAYFLEFAKAISQCSSVPVMTTGGISRLSIANNVIESGVALVGIATALAYQPNLPNKWQNEPLQLAVLPNVTWQDKTLAGLATMALVKRQIRRIGQGKPVKINASPVFTLISDQLRSVKLTKRYRKRFAHELNVEAK</sequence>
<evidence type="ECO:0000256" key="2">
    <source>
        <dbReference type="ARBA" id="ARBA00023002"/>
    </source>
</evidence>
<dbReference type="CDD" id="cd04733">
    <property type="entry name" value="OYE_like_2_FMN"/>
    <property type="match status" value="1"/>
</dbReference>
<dbReference type="SUPFAM" id="SSF51395">
    <property type="entry name" value="FMN-linked oxidoreductases"/>
    <property type="match status" value="1"/>
</dbReference>
<dbReference type="GO" id="GO:0010181">
    <property type="term" value="F:FMN binding"/>
    <property type="evidence" value="ECO:0007669"/>
    <property type="project" value="InterPro"/>
</dbReference>
<gene>
    <name evidence="4" type="ORF">EU508_16970</name>
</gene>
<organism evidence="4 5">
    <name type="scientific">Pseudoalteromonas fuliginea</name>
    <dbReference type="NCBI Taxonomy" id="1872678"/>
    <lineage>
        <taxon>Bacteria</taxon>
        <taxon>Pseudomonadati</taxon>
        <taxon>Pseudomonadota</taxon>
        <taxon>Gammaproteobacteria</taxon>
        <taxon>Alteromonadales</taxon>
        <taxon>Pseudoalteromonadaceae</taxon>
        <taxon>Pseudoalteromonas</taxon>
    </lineage>
</organism>
<keyword evidence="1" id="KW-0285">Flavoprotein</keyword>
<feature type="domain" description="NADH:flavin oxidoreductase/NADH oxidase N-terminal" evidence="3">
    <location>
        <begin position="5"/>
        <end position="339"/>
    </location>
</feature>
<dbReference type="Gene3D" id="3.20.20.70">
    <property type="entry name" value="Aldolase class I"/>
    <property type="match status" value="1"/>
</dbReference>
<dbReference type="EMBL" id="SEUK01000054">
    <property type="protein sequence ID" value="KAA1157422.1"/>
    <property type="molecule type" value="Genomic_DNA"/>
</dbReference>
<dbReference type="InterPro" id="IPR051799">
    <property type="entry name" value="NADH_flavin_oxidoreductase"/>
</dbReference>
<dbReference type="InterPro" id="IPR013785">
    <property type="entry name" value="Aldolase_TIM"/>
</dbReference>
<dbReference type="PANTHER" id="PTHR43656:SF2">
    <property type="entry name" value="BINDING OXIDOREDUCTASE, PUTATIVE (AFU_ORTHOLOGUE AFUA_2G08260)-RELATED"/>
    <property type="match status" value="1"/>
</dbReference>
<protein>
    <submittedName>
        <fullName evidence="4">NADH:flavin oxidoreductase/NADH oxidase family protein</fullName>
    </submittedName>
</protein>
<evidence type="ECO:0000259" key="3">
    <source>
        <dbReference type="Pfam" id="PF00724"/>
    </source>
</evidence>
<dbReference type="PANTHER" id="PTHR43656">
    <property type="entry name" value="BINDING OXIDOREDUCTASE, PUTATIVE (AFU_ORTHOLOGUE AFUA_2G08260)-RELATED"/>
    <property type="match status" value="1"/>
</dbReference>
<dbReference type="AlphaFoldDB" id="A0AB73BDG8"/>
<dbReference type="GO" id="GO:0016491">
    <property type="term" value="F:oxidoreductase activity"/>
    <property type="evidence" value="ECO:0007669"/>
    <property type="project" value="UniProtKB-KW"/>
</dbReference>
<reference evidence="4 5" key="1">
    <citation type="submission" date="2019-01" db="EMBL/GenBank/DDBJ databases">
        <title>Genome sequences of marine Pseudoalteromonas species.</title>
        <authorList>
            <person name="Boraston A.B."/>
            <person name="Hehemann J.-H."/>
            <person name="Vickers C.J."/>
            <person name="Salama-Alber O."/>
            <person name="Abe K."/>
            <person name="Hettle A.J."/>
        </authorList>
    </citation>
    <scope>NUCLEOTIDE SEQUENCE [LARGE SCALE GENOMIC DNA]</scope>
    <source>
        <strain evidence="4 5">PS42</strain>
    </source>
</reference>
<comment type="caution">
    <text evidence="4">The sequence shown here is derived from an EMBL/GenBank/DDBJ whole genome shotgun (WGS) entry which is preliminary data.</text>
</comment>
<name>A0AB73BDG8_9GAMM</name>
<evidence type="ECO:0000256" key="1">
    <source>
        <dbReference type="ARBA" id="ARBA00022630"/>
    </source>
</evidence>
<accession>A0AB73BDG8</accession>
<dbReference type="RefSeq" id="WP_149614973.1">
    <property type="nucleotide sequence ID" value="NZ_SEUK01000054.1"/>
</dbReference>
<evidence type="ECO:0000313" key="4">
    <source>
        <dbReference type="EMBL" id="KAA1157422.1"/>
    </source>
</evidence>